<proteinExistence type="predicted"/>
<dbReference type="Gramene" id="MELO3C035562.2.1">
    <property type="protein sequence ID" value="MELO3C035562.2.1"/>
    <property type="gene ID" value="MELO3C035562.2"/>
</dbReference>
<sequence length="58" mass="6844">MTHDENPTLTPFFSSPPPFFSVRRSTARRPISSPMSSIRKSRPRKISWLWEEALRKIE</sequence>
<name>A0A9I9ELL9_CUCME</name>
<dbReference type="EnsemblPlants" id="MELO3C035562.2.1">
    <property type="protein sequence ID" value="MELO3C035562.2.1"/>
    <property type="gene ID" value="MELO3C035562.2"/>
</dbReference>
<accession>A0A9I9ELL9</accession>
<protein>
    <submittedName>
        <fullName evidence="1">Uncharacterized protein</fullName>
    </submittedName>
</protein>
<reference evidence="1" key="1">
    <citation type="submission" date="2023-03" db="UniProtKB">
        <authorList>
            <consortium name="EnsemblPlants"/>
        </authorList>
    </citation>
    <scope>IDENTIFICATION</scope>
</reference>
<organism evidence="1">
    <name type="scientific">Cucumis melo</name>
    <name type="common">Muskmelon</name>
    <dbReference type="NCBI Taxonomy" id="3656"/>
    <lineage>
        <taxon>Eukaryota</taxon>
        <taxon>Viridiplantae</taxon>
        <taxon>Streptophyta</taxon>
        <taxon>Embryophyta</taxon>
        <taxon>Tracheophyta</taxon>
        <taxon>Spermatophyta</taxon>
        <taxon>Magnoliopsida</taxon>
        <taxon>eudicotyledons</taxon>
        <taxon>Gunneridae</taxon>
        <taxon>Pentapetalae</taxon>
        <taxon>rosids</taxon>
        <taxon>fabids</taxon>
        <taxon>Cucurbitales</taxon>
        <taxon>Cucurbitaceae</taxon>
        <taxon>Benincaseae</taxon>
        <taxon>Cucumis</taxon>
    </lineage>
</organism>
<evidence type="ECO:0000313" key="1">
    <source>
        <dbReference type="EnsemblPlants" id="MELO3C035562.2.1"/>
    </source>
</evidence>
<dbReference type="AlphaFoldDB" id="A0A9I9ELL9"/>